<sequence length="310" mass="33571">MSVHPDFQAILDMVNSLPATDYSRPPLELAQEMRSAPVRIPPLPNAVAVEVRKVSGSDGHAIPVRIYRPESPAPHAVLVSMHGGGWVRGSLDGDEFRSHFMAHESGCAVVSVDYRLAPEHPYPAALNDCLAVIEWVAREAAALGFDKQRIGVAGDSAGANLATAVALKLRDGSGPLLKCQILVYPVCDHDFDRPSYLANAEGKLLTRQFMMWCWDQYAGGADRNLPYLSPLRAGDLSGMPPTLLLTAEYDPLRDEGEAYARALQQAGNLVKAERLDGMVHPFQSLAPQHPCSIESFKAAASFAKAHLNPT</sequence>
<dbReference type="Proteomes" id="UP000190044">
    <property type="component" value="Unassembled WGS sequence"/>
</dbReference>
<protein>
    <submittedName>
        <fullName evidence="5">Acetyl esterase</fullName>
    </submittedName>
</protein>
<dbReference type="InterPro" id="IPR050300">
    <property type="entry name" value="GDXG_lipolytic_enzyme"/>
</dbReference>
<dbReference type="PANTHER" id="PTHR48081">
    <property type="entry name" value="AB HYDROLASE SUPERFAMILY PROTEIN C4A8.06C"/>
    <property type="match status" value="1"/>
</dbReference>
<gene>
    <name evidence="5" type="ORF">SAMN06295937_10594</name>
</gene>
<keyword evidence="2" id="KW-0378">Hydrolase</keyword>
<name>A0A1T5G5T6_9SPHN</name>
<evidence type="ECO:0000313" key="5">
    <source>
        <dbReference type="EMBL" id="SKC03810.1"/>
    </source>
</evidence>
<dbReference type="PANTHER" id="PTHR48081:SF8">
    <property type="entry name" value="ALPHA_BETA HYDROLASE FOLD-3 DOMAIN-CONTAINING PROTEIN-RELATED"/>
    <property type="match status" value="1"/>
</dbReference>
<dbReference type="InterPro" id="IPR029058">
    <property type="entry name" value="AB_hydrolase_fold"/>
</dbReference>
<accession>A0A1T5G5T6</accession>
<dbReference type="SUPFAM" id="SSF53474">
    <property type="entry name" value="alpha/beta-Hydrolases"/>
    <property type="match status" value="1"/>
</dbReference>
<evidence type="ECO:0000256" key="1">
    <source>
        <dbReference type="ARBA" id="ARBA00010515"/>
    </source>
</evidence>
<feature type="active site" evidence="3">
    <location>
        <position position="156"/>
    </location>
</feature>
<comment type="similarity">
    <text evidence="1">Belongs to the 'GDXG' lipolytic enzyme family.</text>
</comment>
<dbReference type="Gene3D" id="3.40.50.1820">
    <property type="entry name" value="alpha/beta hydrolase"/>
    <property type="match status" value="1"/>
</dbReference>
<dbReference type="AlphaFoldDB" id="A0A1T5G5T6"/>
<evidence type="ECO:0000256" key="3">
    <source>
        <dbReference type="PROSITE-ProRule" id="PRU10038"/>
    </source>
</evidence>
<evidence type="ECO:0000259" key="4">
    <source>
        <dbReference type="Pfam" id="PF07859"/>
    </source>
</evidence>
<dbReference type="RefSeq" id="WP_176141711.1">
    <property type="nucleotide sequence ID" value="NZ_FUYP01000059.1"/>
</dbReference>
<feature type="domain" description="Alpha/beta hydrolase fold-3" evidence="4">
    <location>
        <begin position="78"/>
        <end position="283"/>
    </location>
</feature>
<dbReference type="PROSITE" id="PS01174">
    <property type="entry name" value="LIPASE_GDXG_SER"/>
    <property type="match status" value="1"/>
</dbReference>
<keyword evidence="6" id="KW-1185">Reference proteome</keyword>
<dbReference type="EMBL" id="FUYP01000059">
    <property type="protein sequence ID" value="SKC03810.1"/>
    <property type="molecule type" value="Genomic_DNA"/>
</dbReference>
<evidence type="ECO:0000256" key="2">
    <source>
        <dbReference type="ARBA" id="ARBA00022801"/>
    </source>
</evidence>
<organism evidence="5 6">
    <name type="scientific">Sphingopyxis flava</name>
    <dbReference type="NCBI Taxonomy" id="1507287"/>
    <lineage>
        <taxon>Bacteria</taxon>
        <taxon>Pseudomonadati</taxon>
        <taxon>Pseudomonadota</taxon>
        <taxon>Alphaproteobacteria</taxon>
        <taxon>Sphingomonadales</taxon>
        <taxon>Sphingomonadaceae</taxon>
        <taxon>Sphingopyxis</taxon>
    </lineage>
</organism>
<proteinExistence type="inferred from homology"/>
<dbReference type="InterPro" id="IPR033140">
    <property type="entry name" value="Lipase_GDXG_put_SER_AS"/>
</dbReference>
<dbReference type="GO" id="GO:0016787">
    <property type="term" value="F:hydrolase activity"/>
    <property type="evidence" value="ECO:0007669"/>
    <property type="project" value="UniProtKB-KW"/>
</dbReference>
<evidence type="ECO:0000313" key="6">
    <source>
        <dbReference type="Proteomes" id="UP000190044"/>
    </source>
</evidence>
<dbReference type="InterPro" id="IPR013094">
    <property type="entry name" value="AB_hydrolase_3"/>
</dbReference>
<dbReference type="Pfam" id="PF07859">
    <property type="entry name" value="Abhydrolase_3"/>
    <property type="match status" value="1"/>
</dbReference>
<reference evidence="6" key="1">
    <citation type="submission" date="2017-02" db="EMBL/GenBank/DDBJ databases">
        <authorList>
            <person name="Varghese N."/>
            <person name="Submissions S."/>
        </authorList>
    </citation>
    <scope>NUCLEOTIDE SEQUENCE [LARGE SCALE GENOMIC DNA]</scope>
    <source>
        <strain evidence="6">R11H</strain>
    </source>
</reference>